<reference evidence="7 8" key="1">
    <citation type="submission" date="2014-03" db="EMBL/GenBank/DDBJ databases">
        <title>Draft genome of the hookworm Oesophagostomum dentatum.</title>
        <authorList>
            <person name="Mitreva M."/>
        </authorList>
    </citation>
    <scope>NUCLEOTIDE SEQUENCE [LARGE SCALE GENOMIC DNA]</scope>
    <source>
        <strain evidence="7 8">OD-Hann</strain>
    </source>
</reference>
<protein>
    <recommendedName>
        <fullName evidence="6">Ubiquitin-like protease family profile domain-containing protein</fullName>
    </recommendedName>
</protein>
<feature type="compositionally biased region" description="Low complexity" evidence="5">
    <location>
        <begin position="173"/>
        <end position="185"/>
    </location>
</feature>
<dbReference type="PROSITE" id="PS50600">
    <property type="entry name" value="ULP_PROTEASE"/>
    <property type="match status" value="1"/>
</dbReference>
<keyword evidence="2" id="KW-0645">Protease</keyword>
<feature type="domain" description="Ubiquitin-like protease family profile" evidence="6">
    <location>
        <begin position="533"/>
        <end position="678"/>
    </location>
</feature>
<feature type="compositionally biased region" description="Low complexity" evidence="5">
    <location>
        <begin position="405"/>
        <end position="416"/>
    </location>
</feature>
<dbReference type="EMBL" id="KN601487">
    <property type="protein sequence ID" value="KHJ80205.1"/>
    <property type="molecule type" value="Genomic_DNA"/>
</dbReference>
<accession>A0A0B1SAI0</accession>
<keyword evidence="8" id="KW-1185">Reference proteome</keyword>
<feature type="region of interest" description="Disordered" evidence="5">
    <location>
        <begin position="345"/>
        <end position="417"/>
    </location>
</feature>
<dbReference type="SUPFAM" id="SSF54001">
    <property type="entry name" value="Cysteine proteinases"/>
    <property type="match status" value="1"/>
</dbReference>
<dbReference type="Pfam" id="PF02902">
    <property type="entry name" value="Peptidase_C48"/>
    <property type="match status" value="1"/>
</dbReference>
<feature type="region of interest" description="Disordered" evidence="5">
    <location>
        <begin position="162"/>
        <end position="257"/>
    </location>
</feature>
<feature type="compositionally biased region" description="Basic and acidic residues" evidence="5">
    <location>
        <begin position="345"/>
        <end position="355"/>
    </location>
</feature>
<evidence type="ECO:0000313" key="7">
    <source>
        <dbReference type="EMBL" id="KHJ80205.1"/>
    </source>
</evidence>
<dbReference type="Gene3D" id="3.40.395.10">
    <property type="entry name" value="Adenoviral Proteinase, Chain A"/>
    <property type="match status" value="1"/>
</dbReference>
<feature type="region of interest" description="Disordered" evidence="5">
    <location>
        <begin position="19"/>
        <end position="63"/>
    </location>
</feature>
<evidence type="ECO:0000256" key="4">
    <source>
        <dbReference type="ARBA" id="ARBA00022807"/>
    </source>
</evidence>
<comment type="similarity">
    <text evidence="1">Belongs to the peptidase C48 family.</text>
</comment>
<dbReference type="PANTHER" id="PTHR12606">
    <property type="entry name" value="SENTRIN/SUMO-SPECIFIC PROTEASE"/>
    <property type="match status" value="1"/>
</dbReference>
<feature type="compositionally biased region" description="Polar residues" evidence="5">
    <location>
        <begin position="362"/>
        <end position="383"/>
    </location>
</feature>
<proteinExistence type="inferred from homology"/>
<evidence type="ECO:0000256" key="5">
    <source>
        <dbReference type="SAM" id="MobiDB-lite"/>
    </source>
</evidence>
<organism evidence="7 8">
    <name type="scientific">Oesophagostomum dentatum</name>
    <name type="common">Nodular worm</name>
    <dbReference type="NCBI Taxonomy" id="61180"/>
    <lineage>
        <taxon>Eukaryota</taxon>
        <taxon>Metazoa</taxon>
        <taxon>Ecdysozoa</taxon>
        <taxon>Nematoda</taxon>
        <taxon>Chromadorea</taxon>
        <taxon>Rhabditida</taxon>
        <taxon>Rhabditina</taxon>
        <taxon>Rhabditomorpha</taxon>
        <taxon>Strongyloidea</taxon>
        <taxon>Strongylidae</taxon>
        <taxon>Oesophagostomum</taxon>
    </lineage>
</organism>
<sequence>MYKLIGVERDDDDIEEVVFESSSRPNGGESLRNRNSPSRSRFTFPETPAVIDLSRESTEKDDQDVEIVAEVQNVAPPFTMEQPHEVVIRRETIDLTDSDENEKSDDVVYVETRPSSSAIERQEEDNGDVEFVKAVERQDEGDDVTIVAEVCNSPRDVLLDKRKSVETARDRVTSLSSLSVATSPARSNSSVSIVMDSGRPQGDQESLSSPAPEDSVSRQGTPRFHKFETPSPRSDPWRRRRSAGITKTKSVGASAHATSIERTIARLRSESCGGMPGGSNVNLAARDYLVDMISKMGNLVEYPSRNGAALDVSVDKRKPFRKSRRVEDALDARLRVRKVLDKLEKQKSERRKQGGEDEEGSLNKSFERQSSSEQPSENGDSVQSIASSNEAEEAEIVTESERQSSRSQTPMSSQSTGVERLAELLSKMNTITQRPTPHTIYERFKDELREKTVRQNALKEEIRLRNLAGLYRREIAEEDIRKNLELVGIRVPARKPKVKDEFPPLPEEAHDLCQRVWNRRSSQSEEFSEGFGIKLTRKDLSTLSGLDWLNDEVINFYLQLVCERSTKAKDLPKTYAFNTFFYANISTKGYASVKRWTRKVDIFAHDVLLVPVHLSVHWCMAVIDLERKRIDYYDSLLGRNQRCLEDLKNYLVEESKDKKKQPFSFDGWEFNLRTVRLV</sequence>
<dbReference type="AlphaFoldDB" id="A0A0B1SAI0"/>
<evidence type="ECO:0000256" key="2">
    <source>
        <dbReference type="ARBA" id="ARBA00022670"/>
    </source>
</evidence>
<dbReference type="OrthoDB" id="1939479at2759"/>
<dbReference type="GO" id="GO:0016926">
    <property type="term" value="P:protein desumoylation"/>
    <property type="evidence" value="ECO:0007669"/>
    <property type="project" value="TreeGrafter"/>
</dbReference>
<dbReference type="PANTHER" id="PTHR12606:SF141">
    <property type="entry name" value="GH15225P-RELATED"/>
    <property type="match status" value="1"/>
</dbReference>
<gene>
    <name evidence="7" type="ORF">OESDEN_20124</name>
</gene>
<dbReference type="GO" id="GO:0016929">
    <property type="term" value="F:deSUMOylase activity"/>
    <property type="evidence" value="ECO:0007669"/>
    <property type="project" value="TreeGrafter"/>
</dbReference>
<evidence type="ECO:0000313" key="8">
    <source>
        <dbReference type="Proteomes" id="UP000053660"/>
    </source>
</evidence>
<keyword evidence="4" id="KW-0788">Thiol protease</keyword>
<evidence type="ECO:0000259" key="6">
    <source>
        <dbReference type="PROSITE" id="PS50600"/>
    </source>
</evidence>
<feature type="compositionally biased region" description="Polar residues" evidence="5">
    <location>
        <begin position="245"/>
        <end position="257"/>
    </location>
</feature>
<dbReference type="InterPro" id="IPR003653">
    <property type="entry name" value="Peptidase_C48_C"/>
</dbReference>
<evidence type="ECO:0000256" key="3">
    <source>
        <dbReference type="ARBA" id="ARBA00022801"/>
    </source>
</evidence>
<dbReference type="InterPro" id="IPR038765">
    <property type="entry name" value="Papain-like_cys_pep_sf"/>
</dbReference>
<dbReference type="GO" id="GO:0005634">
    <property type="term" value="C:nucleus"/>
    <property type="evidence" value="ECO:0007669"/>
    <property type="project" value="TreeGrafter"/>
</dbReference>
<evidence type="ECO:0000256" key="1">
    <source>
        <dbReference type="ARBA" id="ARBA00005234"/>
    </source>
</evidence>
<dbReference type="Proteomes" id="UP000053660">
    <property type="component" value="Unassembled WGS sequence"/>
</dbReference>
<feature type="compositionally biased region" description="Basic and acidic residues" evidence="5">
    <location>
        <begin position="162"/>
        <end position="172"/>
    </location>
</feature>
<name>A0A0B1SAI0_OESDE</name>
<dbReference type="GO" id="GO:0006508">
    <property type="term" value="P:proteolysis"/>
    <property type="evidence" value="ECO:0007669"/>
    <property type="project" value="UniProtKB-KW"/>
</dbReference>
<keyword evidence="3" id="KW-0378">Hydrolase</keyword>